<protein>
    <submittedName>
        <fullName evidence="2">Reverse transcriptase zinc-binding domain</fullName>
    </submittedName>
</protein>
<feature type="domain" description="Reverse transcriptase zinc-binding" evidence="1">
    <location>
        <begin position="476"/>
        <end position="565"/>
    </location>
</feature>
<dbReference type="InterPro" id="IPR044730">
    <property type="entry name" value="RNase_H-like_dom_plant"/>
</dbReference>
<evidence type="ECO:0000313" key="3">
    <source>
        <dbReference type="Proteomes" id="UP000694240"/>
    </source>
</evidence>
<comment type="caution">
    <text evidence="2">The sequence shown here is derived from an EMBL/GenBank/DDBJ whole genome shotgun (WGS) entry which is preliminary data.</text>
</comment>
<keyword evidence="2" id="KW-0695">RNA-directed DNA polymerase</keyword>
<dbReference type="Proteomes" id="UP000694240">
    <property type="component" value="Chromosome 11"/>
</dbReference>
<dbReference type="InterPro" id="IPR026960">
    <property type="entry name" value="RVT-Znf"/>
</dbReference>
<dbReference type="CDD" id="cd06222">
    <property type="entry name" value="RNase_H_like"/>
    <property type="match status" value="1"/>
</dbReference>
<proteinExistence type="predicted"/>
<sequence>MDVNGIIHKSEASKGDVAASYFQKLFSSSDPSNPLDLLEGFESRVTDEMNELLVAKVSKEEVKFAVFSIKPSSAPGADGMTGLFFQQYWDFIGDQVFKEVAGFFDDGVFPREWNFTQLCLIPKRLKPLLPGIISPNQSAFVPERLISDNILIAHEAVYALRTHPTISRDFLAVKTDMSKAYDRMEWSYLKAILLFLFKAFKDQSKTIQDILSAYGKVTGQLINLEKSSISFGQNVDLMAKENIQQKLGIFSEGGSGSYLGLPECFSGSKVDLLAYIHEKMKARMSGWFARTLSRGGKEVLLKAVAMSMPVYAMSCFKLPKTTCDNLSAAMAAFWWDTTEDKRKMHWIGWDKLYFDDSSFLNASLGARPSFAWRSILHGRYLLKQGLKRMIGDGENSLVWTDQWVLDGTIRAPLMKNIIFDLNLRVRDLLDPQTGSWDMDRLQFHFYPRDVELILKIKPVTSSEDFFIWEHTKSGEYSVKSGYWFAFQREKVELISVMLMQPSIQPIKDLIWKCLTPTKIKNFLWKVVSGAIPVVDKMLGRGLKVDSRCQSCGGEGESANHVNLGSVKAKWMPPPHDWLKCNIGSSWDRLGSNGGAAWVLRDEHGLVLTHGRRSFASVTSKLDASILCWQWAIESMKSLRIDKIIFASEDTDLIGAVLRPPAWPSYKFQSLLLLHELGNFLDWKLFGEVRATNLGAHLIAKSVTVEDRRQSINRRVHMSYDSYNITLKIKFIRCNIGNGEDTWFWHDYWTPLGPLLSCMGDQGPRCLRIPLNAKVNSACNENGWLLAQPRSDDALTLHIFLSTIRLPSLSLLVHGLVYSVWKQRNNLHHNHIVIPPLAIFKDINRMVINSITARRKLKNFRKLMPLWLH</sequence>
<dbReference type="PANTHER" id="PTHR33116:SF86">
    <property type="entry name" value="REVERSE TRANSCRIPTASE DOMAIN-CONTAINING PROTEIN"/>
    <property type="match status" value="1"/>
</dbReference>
<gene>
    <name evidence="2" type="ORF">ISN45_Aa06g030240</name>
</gene>
<accession>A0A8T1Z2Q0</accession>
<evidence type="ECO:0000259" key="1">
    <source>
        <dbReference type="Pfam" id="PF13966"/>
    </source>
</evidence>
<dbReference type="EMBL" id="JAEFBK010000011">
    <property type="protein sequence ID" value="KAG7552423.1"/>
    <property type="molecule type" value="Genomic_DNA"/>
</dbReference>
<dbReference type="AlphaFoldDB" id="A0A8T1Z2Q0"/>
<dbReference type="GO" id="GO:0003964">
    <property type="term" value="F:RNA-directed DNA polymerase activity"/>
    <property type="evidence" value="ECO:0007669"/>
    <property type="project" value="UniProtKB-KW"/>
</dbReference>
<evidence type="ECO:0000313" key="2">
    <source>
        <dbReference type="EMBL" id="KAG7552423.1"/>
    </source>
</evidence>
<reference evidence="2 3" key="1">
    <citation type="submission" date="2020-12" db="EMBL/GenBank/DDBJ databases">
        <title>Concerted genomic and epigenomic changes stabilize Arabidopsis allopolyploids.</title>
        <authorList>
            <person name="Chen Z."/>
        </authorList>
    </citation>
    <scope>NUCLEOTIDE SEQUENCE [LARGE SCALE GENOMIC DNA]</scope>
    <source>
        <strain evidence="2">Allo738</strain>
        <tissue evidence="2">Leaf</tissue>
    </source>
</reference>
<dbReference type="PANTHER" id="PTHR33116">
    <property type="entry name" value="REVERSE TRANSCRIPTASE ZINC-BINDING DOMAIN-CONTAINING PROTEIN-RELATED-RELATED"/>
    <property type="match status" value="1"/>
</dbReference>
<keyword evidence="3" id="KW-1185">Reference proteome</keyword>
<dbReference type="Pfam" id="PF13966">
    <property type="entry name" value="zf-RVT"/>
    <property type="match status" value="1"/>
</dbReference>
<name>A0A8T1Z2Q0_9BRAS</name>
<organism evidence="2 3">
    <name type="scientific">Arabidopsis thaliana x Arabidopsis arenosa</name>
    <dbReference type="NCBI Taxonomy" id="1240361"/>
    <lineage>
        <taxon>Eukaryota</taxon>
        <taxon>Viridiplantae</taxon>
        <taxon>Streptophyta</taxon>
        <taxon>Embryophyta</taxon>
        <taxon>Tracheophyta</taxon>
        <taxon>Spermatophyta</taxon>
        <taxon>Magnoliopsida</taxon>
        <taxon>eudicotyledons</taxon>
        <taxon>Gunneridae</taxon>
        <taxon>Pentapetalae</taxon>
        <taxon>rosids</taxon>
        <taxon>malvids</taxon>
        <taxon>Brassicales</taxon>
        <taxon>Brassicaceae</taxon>
        <taxon>Camelineae</taxon>
        <taxon>Arabidopsis</taxon>
    </lineage>
</organism>
<keyword evidence="2" id="KW-0548">Nucleotidyltransferase</keyword>
<keyword evidence="2" id="KW-0808">Transferase</keyword>